<accession>A0ABS9V3V0</accession>
<dbReference type="Gene3D" id="2.115.10.20">
    <property type="entry name" value="Glycosyl hydrolase domain, family 43"/>
    <property type="match status" value="1"/>
</dbReference>
<reference evidence="5" key="1">
    <citation type="submission" date="2022-03" db="EMBL/GenBank/DDBJ databases">
        <title>De novo assembled genomes of Belliella spp. (Cyclobacteriaceae) strains.</title>
        <authorList>
            <person name="Szabo A."/>
            <person name="Korponai K."/>
            <person name="Felfoldi T."/>
        </authorList>
    </citation>
    <scope>NUCLEOTIDE SEQUENCE</scope>
    <source>
        <strain evidence="5">DSM 111904</strain>
    </source>
</reference>
<sequence>MKNFGYIIILSILISCQSSNTNKPYEGYLFTYFEGQGNREMQEQLRFAISMDAIHWHALNDNKPIIDSEIISQSGGIRDPHILRKEDQSGFFMVATDMFTMKNGWDSNPGIILMKSSNLIDWDHSWIDLENTYPEAFKNVKWVWAPQTIYDHVAGKYLVYFTVRFHHNEKLDFYGAYAKEDFTGLESVPVLMFSPKYGGIDGDIVFKDDYYHFFFKGNTKDENGIEVKNGIQRAKSKSLFGIWQEDFEYIDAYSEQPIVVEGSSIFKLNNENEYILMYDLYANQRYEFQRSKDLEKFSKETESFVKDFHPRHGSVISLTKNELALLKSKWGKHIQFSNSKNNNE</sequence>
<name>A0ABS9V3V0_9BACT</name>
<dbReference type="InterPro" id="IPR023296">
    <property type="entry name" value="Glyco_hydro_beta-prop_sf"/>
</dbReference>
<keyword evidence="2 4" id="KW-0378">Hydrolase</keyword>
<gene>
    <name evidence="5" type="ORF">MM239_16895</name>
</gene>
<evidence type="ECO:0000313" key="6">
    <source>
        <dbReference type="Proteomes" id="UP001165489"/>
    </source>
</evidence>
<evidence type="ECO:0000256" key="4">
    <source>
        <dbReference type="RuleBase" id="RU361187"/>
    </source>
</evidence>
<dbReference type="InterPro" id="IPR006710">
    <property type="entry name" value="Glyco_hydro_43"/>
</dbReference>
<organism evidence="5 6">
    <name type="scientific">Belliella filtrata</name>
    <dbReference type="NCBI Taxonomy" id="2923435"/>
    <lineage>
        <taxon>Bacteria</taxon>
        <taxon>Pseudomonadati</taxon>
        <taxon>Bacteroidota</taxon>
        <taxon>Cytophagia</taxon>
        <taxon>Cytophagales</taxon>
        <taxon>Cyclobacteriaceae</taxon>
        <taxon>Belliella</taxon>
    </lineage>
</organism>
<keyword evidence="6" id="KW-1185">Reference proteome</keyword>
<comment type="caution">
    <text evidence="5">The sequence shown here is derived from an EMBL/GenBank/DDBJ whole genome shotgun (WGS) entry which is preliminary data.</text>
</comment>
<evidence type="ECO:0000256" key="2">
    <source>
        <dbReference type="ARBA" id="ARBA00022801"/>
    </source>
</evidence>
<dbReference type="RefSeq" id="WP_241349439.1">
    <property type="nucleotide sequence ID" value="NZ_JAKZGP010000058.1"/>
</dbReference>
<evidence type="ECO:0000256" key="3">
    <source>
        <dbReference type="ARBA" id="ARBA00023295"/>
    </source>
</evidence>
<dbReference type="SUPFAM" id="SSF75005">
    <property type="entry name" value="Arabinanase/levansucrase/invertase"/>
    <property type="match status" value="1"/>
</dbReference>
<evidence type="ECO:0000256" key="1">
    <source>
        <dbReference type="ARBA" id="ARBA00009865"/>
    </source>
</evidence>
<protein>
    <submittedName>
        <fullName evidence="5">Glycoside hydrolase family 43 protein</fullName>
    </submittedName>
</protein>
<evidence type="ECO:0000313" key="5">
    <source>
        <dbReference type="EMBL" id="MCH7411086.1"/>
    </source>
</evidence>
<dbReference type="Proteomes" id="UP001165489">
    <property type="component" value="Unassembled WGS sequence"/>
</dbReference>
<dbReference type="EMBL" id="JAKZGP010000058">
    <property type="protein sequence ID" value="MCH7411086.1"/>
    <property type="molecule type" value="Genomic_DNA"/>
</dbReference>
<dbReference type="Pfam" id="PF04616">
    <property type="entry name" value="Glyco_hydro_43"/>
    <property type="match status" value="1"/>
</dbReference>
<dbReference type="PROSITE" id="PS51257">
    <property type="entry name" value="PROKAR_LIPOPROTEIN"/>
    <property type="match status" value="1"/>
</dbReference>
<proteinExistence type="inferred from homology"/>
<comment type="similarity">
    <text evidence="1 4">Belongs to the glycosyl hydrolase 43 family.</text>
</comment>
<dbReference type="CDD" id="cd08983">
    <property type="entry name" value="GH43_Bt3655-like"/>
    <property type="match status" value="1"/>
</dbReference>
<dbReference type="GO" id="GO:0016787">
    <property type="term" value="F:hydrolase activity"/>
    <property type="evidence" value="ECO:0007669"/>
    <property type="project" value="UniProtKB-KW"/>
</dbReference>
<keyword evidence="3 4" id="KW-0326">Glycosidase</keyword>